<evidence type="ECO:0008006" key="4">
    <source>
        <dbReference type="Google" id="ProtNLM"/>
    </source>
</evidence>
<dbReference type="Proteomes" id="UP000695264">
    <property type="component" value="Unassembled WGS sequence"/>
</dbReference>
<dbReference type="EMBL" id="JAATEN010000017">
    <property type="protein sequence ID" value="NJQ02797.1"/>
    <property type="molecule type" value="Genomic_DNA"/>
</dbReference>
<keyword evidence="1" id="KW-0812">Transmembrane</keyword>
<name>A0ABX1C4F7_9ACTN</name>
<gene>
    <name evidence="2" type="ORF">HCK00_20205</name>
</gene>
<keyword evidence="1" id="KW-0472">Membrane</keyword>
<comment type="caution">
    <text evidence="2">The sequence shown here is derived from an EMBL/GenBank/DDBJ whole genome shotgun (WGS) entry which is preliminary data.</text>
</comment>
<dbReference type="RefSeq" id="WP_168103421.1">
    <property type="nucleotide sequence ID" value="NZ_JAATEN010000017.1"/>
</dbReference>
<sequence>MAPSKSPRRPAARRAGESAFGLLLAGKQVLMAGVALLVVVAGFSTAWGTAQHAMLTKGRERGTVTLERCENEGCAGRFEPAAAGAPETAGPREVVIRETAGREPGDRLPVALKPDTDEAVRTGIGGVLHTWVPFGGALLLAALVVAGGLRMPRTAWALGATGAALLAGAFLTL</sequence>
<evidence type="ECO:0000313" key="2">
    <source>
        <dbReference type="EMBL" id="NJQ02797.1"/>
    </source>
</evidence>
<accession>A0ABX1C4F7</accession>
<keyword evidence="3" id="KW-1185">Reference proteome</keyword>
<feature type="transmembrane region" description="Helical" evidence="1">
    <location>
        <begin position="29"/>
        <end position="50"/>
    </location>
</feature>
<keyword evidence="1" id="KW-1133">Transmembrane helix</keyword>
<feature type="transmembrane region" description="Helical" evidence="1">
    <location>
        <begin position="155"/>
        <end position="172"/>
    </location>
</feature>
<reference evidence="2 3" key="1">
    <citation type="submission" date="2020-03" db="EMBL/GenBank/DDBJ databases">
        <title>WGS of actinomycetes isolated from Thailand.</title>
        <authorList>
            <person name="Thawai C."/>
        </authorList>
    </citation>
    <scope>NUCLEOTIDE SEQUENCE [LARGE SCALE GENOMIC DNA]</scope>
    <source>
        <strain evidence="2 3">PLAI 1-29</strain>
    </source>
</reference>
<feature type="transmembrane region" description="Helical" evidence="1">
    <location>
        <begin position="131"/>
        <end position="149"/>
    </location>
</feature>
<protein>
    <recommendedName>
        <fullName evidence="4">Integral membrane protein</fullName>
    </recommendedName>
</protein>
<proteinExistence type="predicted"/>
<evidence type="ECO:0000313" key="3">
    <source>
        <dbReference type="Proteomes" id="UP000695264"/>
    </source>
</evidence>
<organism evidence="2 3">
    <name type="scientific">Streptomyces zingiberis</name>
    <dbReference type="NCBI Taxonomy" id="2053010"/>
    <lineage>
        <taxon>Bacteria</taxon>
        <taxon>Bacillati</taxon>
        <taxon>Actinomycetota</taxon>
        <taxon>Actinomycetes</taxon>
        <taxon>Kitasatosporales</taxon>
        <taxon>Streptomycetaceae</taxon>
        <taxon>Streptomyces</taxon>
    </lineage>
</organism>
<evidence type="ECO:0000256" key="1">
    <source>
        <dbReference type="SAM" id="Phobius"/>
    </source>
</evidence>